<reference evidence="1 2" key="1">
    <citation type="submission" date="2016-04" db="EMBL/GenBank/DDBJ databases">
        <title>The genome of Intoshia linei affirms orthonectids as highly simplified spiralians.</title>
        <authorList>
            <person name="Mikhailov K.V."/>
            <person name="Slusarev G.S."/>
            <person name="Nikitin M.A."/>
            <person name="Logacheva M.D."/>
            <person name="Penin A."/>
            <person name="Aleoshin V."/>
            <person name="Panchin Y.V."/>
        </authorList>
    </citation>
    <scope>NUCLEOTIDE SEQUENCE [LARGE SCALE GENOMIC DNA]</scope>
    <source>
        <strain evidence="1">Intl2013</strain>
        <tissue evidence="1">Whole animal</tissue>
    </source>
</reference>
<evidence type="ECO:0000313" key="2">
    <source>
        <dbReference type="Proteomes" id="UP000078046"/>
    </source>
</evidence>
<organism evidence="1 2">
    <name type="scientific">Intoshia linei</name>
    <dbReference type="NCBI Taxonomy" id="1819745"/>
    <lineage>
        <taxon>Eukaryota</taxon>
        <taxon>Metazoa</taxon>
        <taxon>Spiralia</taxon>
        <taxon>Lophotrochozoa</taxon>
        <taxon>Mesozoa</taxon>
        <taxon>Orthonectida</taxon>
        <taxon>Rhopaluridae</taxon>
        <taxon>Intoshia</taxon>
    </lineage>
</organism>
<gene>
    <name evidence="1" type="ORF">A3Q56_05856</name>
</gene>
<accession>A0A177AZ11</accession>
<evidence type="ECO:0000313" key="1">
    <source>
        <dbReference type="EMBL" id="OAF66414.1"/>
    </source>
</evidence>
<dbReference type="EMBL" id="LWCA01000938">
    <property type="protein sequence ID" value="OAF66414.1"/>
    <property type="molecule type" value="Genomic_DNA"/>
</dbReference>
<dbReference type="AlphaFoldDB" id="A0A177AZ11"/>
<sequence length="70" mass="8134">MIRDANANVKKFDIGDNRISIKKDYDTNVLTRKRPFDLPYSNKTYKIIPITTNAYAVQSELDNDIVTSYF</sequence>
<dbReference type="Proteomes" id="UP000078046">
    <property type="component" value="Unassembled WGS sequence"/>
</dbReference>
<comment type="caution">
    <text evidence="1">The sequence shown here is derived from an EMBL/GenBank/DDBJ whole genome shotgun (WGS) entry which is preliminary data.</text>
</comment>
<proteinExistence type="predicted"/>
<name>A0A177AZ11_9BILA</name>
<keyword evidence="2" id="KW-1185">Reference proteome</keyword>
<protein>
    <submittedName>
        <fullName evidence="1">Uncharacterized protein</fullName>
    </submittedName>
</protein>